<feature type="transmembrane region" description="Helical" evidence="8">
    <location>
        <begin position="1757"/>
        <end position="1778"/>
    </location>
</feature>
<gene>
    <name evidence="10" type="ORF">TSOC_001847</name>
</gene>
<feature type="compositionally biased region" description="Low complexity" evidence="7">
    <location>
        <begin position="1288"/>
        <end position="1298"/>
    </location>
</feature>
<feature type="compositionally biased region" description="Gly residues" evidence="7">
    <location>
        <begin position="320"/>
        <end position="348"/>
    </location>
</feature>
<feature type="compositionally biased region" description="Low complexity" evidence="7">
    <location>
        <begin position="112"/>
        <end position="123"/>
    </location>
</feature>
<feature type="region of interest" description="Disordered" evidence="7">
    <location>
        <begin position="750"/>
        <end position="774"/>
    </location>
</feature>
<feature type="compositionally biased region" description="Gly residues" evidence="7">
    <location>
        <begin position="476"/>
        <end position="498"/>
    </location>
</feature>
<feature type="compositionally biased region" description="Polar residues" evidence="7">
    <location>
        <begin position="94"/>
        <end position="106"/>
    </location>
</feature>
<feature type="region of interest" description="Disordered" evidence="7">
    <location>
        <begin position="2067"/>
        <end position="2092"/>
    </location>
</feature>
<dbReference type="InterPro" id="IPR015943">
    <property type="entry name" value="WD40/YVTN_repeat-like_dom_sf"/>
</dbReference>
<dbReference type="Gene3D" id="1.10.287.70">
    <property type="match status" value="1"/>
</dbReference>
<evidence type="ECO:0000256" key="3">
    <source>
        <dbReference type="ARBA" id="ARBA00022737"/>
    </source>
</evidence>
<evidence type="ECO:0000256" key="6">
    <source>
        <dbReference type="PROSITE-ProRule" id="PRU00221"/>
    </source>
</evidence>
<feature type="region of interest" description="Disordered" evidence="7">
    <location>
        <begin position="1"/>
        <end position="58"/>
    </location>
</feature>
<feature type="repeat" description="WD" evidence="6">
    <location>
        <begin position="821"/>
        <end position="852"/>
    </location>
</feature>
<keyword evidence="3" id="KW-0677">Repeat</keyword>
<feature type="compositionally biased region" description="Gly residues" evidence="7">
    <location>
        <begin position="1028"/>
        <end position="1045"/>
    </location>
</feature>
<dbReference type="Gene3D" id="2.130.10.10">
    <property type="entry name" value="YVTN repeat-like/Quinoprotein amine dehydrogenase"/>
    <property type="match status" value="4"/>
</dbReference>
<comment type="caution">
    <text evidence="10">The sequence shown here is derived from an EMBL/GenBank/DDBJ whole genome shotgun (WGS) entry which is preliminary data.</text>
</comment>
<feature type="compositionally biased region" description="Low complexity" evidence="7">
    <location>
        <begin position="976"/>
        <end position="995"/>
    </location>
</feature>
<reference evidence="10 11" key="1">
    <citation type="journal article" date="2017" name="Mol. Biol. Evol.">
        <title>The 4-celled Tetrabaena socialis nuclear genome reveals the essential components for genetic control of cell number at the origin of multicellularity in the volvocine lineage.</title>
        <authorList>
            <person name="Featherston J."/>
            <person name="Arakaki Y."/>
            <person name="Hanschen E.R."/>
            <person name="Ferris P.J."/>
            <person name="Michod R.E."/>
            <person name="Olson B.J.S.C."/>
            <person name="Nozaki H."/>
            <person name="Durand P.M."/>
        </authorList>
    </citation>
    <scope>NUCLEOTIDE SEQUENCE [LARGE SCALE GENOMIC DNA]</scope>
    <source>
        <strain evidence="10 11">NIES-571</strain>
    </source>
</reference>
<feature type="repeat" description="WD" evidence="6">
    <location>
        <begin position="510"/>
        <end position="551"/>
    </location>
</feature>
<feature type="domain" description="Ion transport" evidence="9">
    <location>
        <begin position="1701"/>
        <end position="1929"/>
    </location>
</feature>
<keyword evidence="2 8" id="KW-0812">Transmembrane</keyword>
<keyword evidence="6" id="KW-0853">WD repeat</keyword>
<evidence type="ECO:0000256" key="8">
    <source>
        <dbReference type="SAM" id="Phobius"/>
    </source>
</evidence>
<protein>
    <submittedName>
        <fullName evidence="10">WD repeat domain-containing protein</fullName>
    </submittedName>
</protein>
<keyword evidence="11" id="KW-1185">Reference proteome</keyword>
<dbReference type="GO" id="GO:0005886">
    <property type="term" value="C:plasma membrane"/>
    <property type="evidence" value="ECO:0007669"/>
    <property type="project" value="TreeGrafter"/>
</dbReference>
<feature type="region of interest" description="Disordered" evidence="7">
    <location>
        <begin position="198"/>
        <end position="220"/>
    </location>
</feature>
<dbReference type="InterPro" id="IPR024862">
    <property type="entry name" value="TRPV"/>
</dbReference>
<feature type="region of interest" description="Disordered" evidence="7">
    <location>
        <begin position="1419"/>
        <end position="1443"/>
    </location>
</feature>
<dbReference type="GO" id="GO:0098703">
    <property type="term" value="P:calcium ion import across plasma membrane"/>
    <property type="evidence" value="ECO:0007669"/>
    <property type="project" value="TreeGrafter"/>
</dbReference>
<proteinExistence type="predicted"/>
<dbReference type="InterPro" id="IPR001680">
    <property type="entry name" value="WD40_rpt"/>
</dbReference>
<feature type="region of interest" description="Disordered" evidence="7">
    <location>
        <begin position="591"/>
        <end position="613"/>
    </location>
</feature>
<feature type="transmembrane region" description="Helical" evidence="8">
    <location>
        <begin position="1722"/>
        <end position="1742"/>
    </location>
</feature>
<feature type="compositionally biased region" description="Gly residues" evidence="7">
    <location>
        <begin position="2080"/>
        <end position="2092"/>
    </location>
</feature>
<feature type="transmembrane region" description="Helical" evidence="8">
    <location>
        <begin position="1680"/>
        <end position="1701"/>
    </location>
</feature>
<evidence type="ECO:0000313" key="11">
    <source>
        <dbReference type="Proteomes" id="UP000236333"/>
    </source>
</evidence>
<evidence type="ECO:0000259" key="9">
    <source>
        <dbReference type="Pfam" id="PF00520"/>
    </source>
</evidence>
<feature type="compositionally biased region" description="Polar residues" evidence="7">
    <location>
        <begin position="18"/>
        <end position="27"/>
    </location>
</feature>
<organism evidence="10 11">
    <name type="scientific">Tetrabaena socialis</name>
    <dbReference type="NCBI Taxonomy" id="47790"/>
    <lineage>
        <taxon>Eukaryota</taxon>
        <taxon>Viridiplantae</taxon>
        <taxon>Chlorophyta</taxon>
        <taxon>core chlorophytes</taxon>
        <taxon>Chlorophyceae</taxon>
        <taxon>CS clade</taxon>
        <taxon>Chlamydomonadales</taxon>
        <taxon>Tetrabaenaceae</taxon>
        <taxon>Tetrabaena</taxon>
    </lineage>
</organism>
<dbReference type="PROSITE" id="PS50294">
    <property type="entry name" value="WD_REPEATS_REGION"/>
    <property type="match status" value="2"/>
</dbReference>
<feature type="region of interest" description="Disordered" evidence="7">
    <location>
        <begin position="320"/>
        <end position="413"/>
    </location>
</feature>
<keyword evidence="5 8" id="KW-0472">Membrane</keyword>
<comment type="subcellular location">
    <subcellularLocation>
        <location evidence="1">Membrane</location>
        <topology evidence="1">Multi-pass membrane protein</topology>
    </subcellularLocation>
</comment>
<feature type="region of interest" description="Disordered" evidence="7">
    <location>
        <begin position="77"/>
        <end position="152"/>
    </location>
</feature>
<evidence type="ECO:0000256" key="4">
    <source>
        <dbReference type="ARBA" id="ARBA00022989"/>
    </source>
</evidence>
<feature type="compositionally biased region" description="Low complexity" evidence="7">
    <location>
        <begin position="1377"/>
        <end position="1393"/>
    </location>
</feature>
<dbReference type="Pfam" id="PF00520">
    <property type="entry name" value="Ion_trans"/>
    <property type="match status" value="1"/>
</dbReference>
<dbReference type="Proteomes" id="UP000236333">
    <property type="component" value="Unassembled WGS sequence"/>
</dbReference>
<feature type="repeat" description="WD" evidence="6">
    <location>
        <begin position="275"/>
        <end position="306"/>
    </location>
</feature>
<feature type="region of interest" description="Disordered" evidence="7">
    <location>
        <begin position="475"/>
        <end position="498"/>
    </location>
</feature>
<feature type="region of interest" description="Disordered" evidence="7">
    <location>
        <begin position="1353"/>
        <end position="1406"/>
    </location>
</feature>
<feature type="region of interest" description="Disordered" evidence="7">
    <location>
        <begin position="1288"/>
        <end position="1308"/>
    </location>
</feature>
<dbReference type="Pfam" id="PF00400">
    <property type="entry name" value="WD40"/>
    <property type="match status" value="5"/>
</dbReference>
<feature type="repeat" description="WD" evidence="6">
    <location>
        <begin position="853"/>
        <end position="887"/>
    </location>
</feature>
<evidence type="ECO:0000256" key="5">
    <source>
        <dbReference type="ARBA" id="ARBA00023136"/>
    </source>
</evidence>
<feature type="transmembrane region" description="Helical" evidence="8">
    <location>
        <begin position="1893"/>
        <end position="1918"/>
    </location>
</feature>
<feature type="region of interest" description="Disordered" evidence="7">
    <location>
        <begin position="940"/>
        <end position="1102"/>
    </location>
</feature>
<dbReference type="OrthoDB" id="536690at2759"/>
<accession>A0A2J8AFL6</accession>
<evidence type="ECO:0000313" key="10">
    <source>
        <dbReference type="EMBL" id="PNH11309.1"/>
    </source>
</evidence>
<name>A0A2J8AFL6_9CHLO</name>
<dbReference type="PANTHER" id="PTHR10582">
    <property type="entry name" value="TRANSIENT RECEPTOR POTENTIAL ION CHANNEL PROTEIN"/>
    <property type="match status" value="1"/>
</dbReference>
<dbReference type="InterPro" id="IPR036322">
    <property type="entry name" value="WD40_repeat_dom_sf"/>
</dbReference>
<feature type="compositionally biased region" description="Low complexity" evidence="7">
    <location>
        <begin position="349"/>
        <end position="368"/>
    </location>
</feature>
<evidence type="ECO:0000256" key="2">
    <source>
        <dbReference type="ARBA" id="ARBA00022692"/>
    </source>
</evidence>
<evidence type="ECO:0000256" key="7">
    <source>
        <dbReference type="SAM" id="MobiDB-lite"/>
    </source>
</evidence>
<dbReference type="SUPFAM" id="SSF50978">
    <property type="entry name" value="WD40 repeat-like"/>
    <property type="match status" value="2"/>
</dbReference>
<keyword evidence="4 8" id="KW-1133">Transmembrane helix</keyword>
<sequence length="2092" mass="213189">MPNFSLSVPDGATELQRGATTSRLANSSRRDDRAAGPAGPPLPPASYLLTAAPEGSGRASTALTLLRRYGSTLLLQPAASGGSARDLSSAPPASRSQRLPASSGRPSGNPLAAAAAASQASAAVKLPSARHRSPSGGAPGRGRRAAPEPPGSAATIERTRLMHALLPPWATFTNCALRQSCGVATVRVGGFGAAGAAPAAGTGGGSHAAPPEGGGGGGGGGGVGIPAGFAPSGESTAVRCAVLSRCGRLALAAGPPSDPRLLGWYGQSAAPACALEGHSGRIARLAFSRSHRMLLLCASDGTCRVWAVGMLLRAAGSGGDGGGGGGGGGGGRGGGGDGGGNGVGGGAWAQGQQQQQQGGEQQRQQDAAPTRPASHTSGTPPATPRAWPCVPAAAGPSPPPPPDDHAAAAASAARGAPAVRMPYCRDVLRHAASVDWFDVSPDESLVACTSRATAAAVSPPLIVVWELSGGCDEDGGGGGSGGWGRGSTGDGGGGGCGKGGGDAAVRLHEMYGHTDQISEVAFSPGGEVLVSASWDHTVRVWDPRTGECLSELRWMSNNVHHVAWDSTGTLLAAASGGLIRVWHTAALMQSRAGRDGGGGTGQEEGPVEGKGKGEAAGEELCSRYQSCRGDFLNVQQLLLSPCGSRLAAACVHKLFVWATGSSNPDRYAQAKCLQHETTIVAFSLDASGTLTQWSLESCAALLRVPSFLVGAAPRPPSTAPPPAPMLRSGELAGYLPGAAAVQPAMPRLPRLSSLQPGGAAPGRQEATAAAPPAPPCAFDATEDCGVAVVGDESGSVFLTFCAHWGPQEAVWDHQRRLTSCLDLSADGLLLASGDDDGVVQLWAAREGRSLLRIHDPANEIYAVAFHPSGTALAAAGAECIVYLWDLDVQLQHHHQHLPYNAVPGGGGGGGGGAVHASVLCVAAFLRHRLYLNPDLEMPLVPPPPPPAHQPAARNNGPEAVRGSGLEAPGGGGGGVAAAAAGAPPGPGLPTASSAPVDAPGWERTRSHASYSAPPPSTQARHSRAPEVGGSGGGSGSAVGGGGGGETTMAGVRISEAHSVGARDCGSDDEPVEDDRGGRAGGGGRVSANSPPPSPPAASPQVRSLDVSHISPFHSTNQATKPLISCYGARFSPDGSTLLVAGAAGLYRWEWGEPTADVAASAATPAPAAVPAAAAGSGSGAQAAEAGGGGGCGRGGGGGGAGAGGGGGGSGAGGAMRMLPTLLEGVELGPPGAGLSGGAFSPDGRLLAFSTLHMTVGVLDYAAQQRQQEQQQQRQQEQQQQEQQQQQQEQRQQEQQRQQYKPASTRQQPGVLLLAYSAATYDYPYDEDGDEYGTDDHTYNVDRTHTIDRTYTGFDDGRRTYAGGDGGRSTNPLFLPIGSAASAAPRPARSGGASDKPHAEEDDSGAVGPAMQQGLLQAHVPQQQHGHGGARQQRRRRQQPGGPLWHALRSRNAEVLSVLVEALLSHRLQHSKLAPAEYADWLYGLCTTFPDLFATYLRPALAGAQEVSWEALMVPFPDAAKPSARRAIIAATPASSGGAGTSGPGSAPRRAGSGDRSGGRAWEAAEQRPPAVRGGRTLMRILNDSPRLPPEVYGLPAVKAVVDVKWRTYGSRMALREFRLYLTALCCFTVFAVLLPPALRSPRGGLLLLLTAAADDEGGGGGGGSDVYGSTGAVPLGRYDAAALLMLLVMDLYIMRGLVLEGMQWRTLGWRRAVASVWNTMDLASYALTAANTGLFVVLRIATSYELYDTTYLRLSDAVLVTTAVESLLIWVRALWFLLAFKRTGPLVRMVIQIAADVRYFVLLLVATMLGFGLAFYSLFANTSGALAASRARLPGAGSEEGGWGGGGGSEEDYGTDPAIADAFGTFPRTLASMVAMMAGNLDQSLFFRARAPALALLLFGAYVLLVLVILVNLLIAILSDSYERIKDTEEVEFVRGRALMIDDMEAIMTAAEHRAACAAVLTYVHFLQPASEPAGGGGAGGGAAGGAGGAAAAAGHGAWLGRLREMERRVGRLVQESESRSKDELARAVRGLEQHLDAHMEAIKAQMAAVLAAAAGTAAAGTAAANERREGWATAEAEAGGAGGAGGPSVRL</sequence>
<dbReference type="SMART" id="SM00320">
    <property type="entry name" value="WD40"/>
    <property type="match status" value="8"/>
</dbReference>
<feature type="compositionally biased region" description="Gly residues" evidence="7">
    <location>
        <begin position="201"/>
        <end position="220"/>
    </location>
</feature>
<feature type="transmembrane region" description="Helical" evidence="8">
    <location>
        <begin position="1799"/>
        <end position="1819"/>
    </location>
</feature>
<dbReference type="GO" id="GO:0005216">
    <property type="term" value="F:monoatomic ion channel activity"/>
    <property type="evidence" value="ECO:0007669"/>
    <property type="project" value="InterPro"/>
</dbReference>
<dbReference type="EMBL" id="PGGS01000032">
    <property type="protein sequence ID" value="PNH11309.1"/>
    <property type="molecule type" value="Genomic_DNA"/>
</dbReference>
<dbReference type="InterPro" id="IPR005821">
    <property type="entry name" value="Ion_trans_dom"/>
</dbReference>
<dbReference type="PANTHER" id="PTHR10582:SF2">
    <property type="entry name" value="INACTIVE"/>
    <property type="match status" value="1"/>
</dbReference>
<feature type="region of interest" description="Disordered" evidence="7">
    <location>
        <begin position="1531"/>
        <end position="1568"/>
    </location>
</feature>
<dbReference type="PROSITE" id="PS50082">
    <property type="entry name" value="WD_REPEATS_2"/>
    <property type="match status" value="4"/>
</dbReference>
<evidence type="ECO:0000256" key="1">
    <source>
        <dbReference type="ARBA" id="ARBA00004141"/>
    </source>
</evidence>